<dbReference type="PANTHER" id="PTHR33866">
    <property type="entry name" value="S-ADENOSYLMETHIONINE DECARBOXYLASE PROENZYME"/>
    <property type="match status" value="1"/>
</dbReference>
<evidence type="ECO:0000256" key="8">
    <source>
        <dbReference type="ARBA" id="ARBA00023239"/>
    </source>
</evidence>
<evidence type="ECO:0000313" key="12">
    <source>
        <dbReference type="Proteomes" id="UP000683511"/>
    </source>
</evidence>
<dbReference type="AlphaFoldDB" id="A0A975Y3D0"/>
<comment type="cofactor">
    <cofactor evidence="1">
        <name>pyruvate</name>
        <dbReference type="ChEBI" id="CHEBI:15361"/>
    </cofactor>
</comment>
<keyword evidence="6" id="KW-0620">Polyamine biosynthesis</keyword>
<proteinExistence type="predicted"/>
<keyword evidence="2" id="KW-0949">S-adenosyl-L-methionine</keyword>
<evidence type="ECO:0000256" key="2">
    <source>
        <dbReference type="ARBA" id="ARBA00022691"/>
    </source>
</evidence>
<evidence type="ECO:0000256" key="7">
    <source>
        <dbReference type="ARBA" id="ARBA00023145"/>
    </source>
</evidence>
<evidence type="ECO:0000313" key="11">
    <source>
        <dbReference type="EMBL" id="QXE21957.1"/>
    </source>
</evidence>
<dbReference type="Pfam" id="PF02675">
    <property type="entry name" value="AdoMet_dc"/>
    <property type="match status" value="1"/>
</dbReference>
<dbReference type="SUPFAM" id="SSF56276">
    <property type="entry name" value="S-adenosylmethionine decarboxylase"/>
    <property type="match status" value="1"/>
</dbReference>
<evidence type="ECO:0000256" key="1">
    <source>
        <dbReference type="ARBA" id="ARBA00001928"/>
    </source>
</evidence>
<dbReference type="PANTHER" id="PTHR33866:SF2">
    <property type="entry name" value="S-ADENOSYLMETHIONINE DECARBOXYLASE PROENZYME"/>
    <property type="match status" value="1"/>
</dbReference>
<gene>
    <name evidence="11" type="ORF">B6N60_00635</name>
</gene>
<keyword evidence="10" id="KW-0670">Pyruvate</keyword>
<keyword evidence="4" id="KW-0068">Autocatalytic cleavage</keyword>
<keyword evidence="9" id="KW-0704">Schiff base</keyword>
<keyword evidence="5" id="KW-0745">Spermidine biosynthesis</keyword>
<evidence type="ECO:0008006" key="13">
    <source>
        <dbReference type="Google" id="ProtNLM"/>
    </source>
</evidence>
<evidence type="ECO:0000256" key="5">
    <source>
        <dbReference type="ARBA" id="ARBA00023066"/>
    </source>
</evidence>
<keyword evidence="7" id="KW-0865">Zymogen</keyword>
<reference evidence="11" key="1">
    <citation type="submission" date="2017-04" db="EMBL/GenBank/DDBJ databases">
        <title>Genome deletions in a multicellular cyanobacterial endosymbiont for morphological adaptation in marine diatoms.</title>
        <authorList>
            <person name="Wang Y."/>
            <person name="Gao H."/>
            <person name="Li R."/>
            <person name="Xu X."/>
        </authorList>
    </citation>
    <scope>NUCLEOTIDE SEQUENCE</scope>
    <source>
        <strain evidence="11">FACHB 800</strain>
    </source>
</reference>
<evidence type="ECO:0000256" key="9">
    <source>
        <dbReference type="ARBA" id="ARBA00023270"/>
    </source>
</evidence>
<evidence type="ECO:0000256" key="6">
    <source>
        <dbReference type="ARBA" id="ARBA00023115"/>
    </source>
</evidence>
<evidence type="ECO:0000256" key="10">
    <source>
        <dbReference type="ARBA" id="ARBA00023317"/>
    </source>
</evidence>
<keyword evidence="12" id="KW-1185">Reference proteome</keyword>
<dbReference type="KEGG" id="rsin:B6N60_00635"/>
<dbReference type="InterPro" id="IPR003826">
    <property type="entry name" value="AdoMetDC_fam_prok"/>
</dbReference>
<keyword evidence="8" id="KW-0456">Lyase</keyword>
<dbReference type="InterPro" id="IPR016067">
    <property type="entry name" value="S-AdoMet_deCO2ase_core"/>
</dbReference>
<dbReference type="EMBL" id="CP021056">
    <property type="protein sequence ID" value="QXE21957.1"/>
    <property type="molecule type" value="Genomic_DNA"/>
</dbReference>
<evidence type="ECO:0000256" key="4">
    <source>
        <dbReference type="ARBA" id="ARBA00022813"/>
    </source>
</evidence>
<dbReference type="Gene3D" id="3.60.90.10">
    <property type="entry name" value="S-adenosylmethionine decarboxylase"/>
    <property type="match status" value="1"/>
</dbReference>
<dbReference type="GO" id="GO:0004014">
    <property type="term" value="F:adenosylmethionine decarboxylase activity"/>
    <property type="evidence" value="ECO:0007669"/>
    <property type="project" value="InterPro"/>
</dbReference>
<dbReference type="Proteomes" id="UP000683511">
    <property type="component" value="Chromosome"/>
</dbReference>
<sequence>MIFLPQPSYLPLGYCQTSVIKSHHFSAILSASPTVFSWQSEDFIQLLKQAAQTTGLTVVGELVVTFQPQGVSAVVLLAESHIALHFWPEAAKVTIDIHICDYQQENLPKAQMLTQILTQAISNSDKNNFWYYLSIHD</sequence>
<dbReference type="GO" id="GO:0008295">
    <property type="term" value="P:spermidine biosynthetic process"/>
    <property type="evidence" value="ECO:0007669"/>
    <property type="project" value="UniProtKB-KW"/>
</dbReference>
<accession>A0A975Y3D0</accession>
<name>A0A975Y3D0_9NOST</name>
<organism evidence="11 12">
    <name type="scientific">Richelia sinica FACHB-800</name>
    <dbReference type="NCBI Taxonomy" id="1357546"/>
    <lineage>
        <taxon>Bacteria</taxon>
        <taxon>Bacillati</taxon>
        <taxon>Cyanobacteriota</taxon>
        <taxon>Cyanophyceae</taxon>
        <taxon>Nostocales</taxon>
        <taxon>Nostocaceae</taxon>
        <taxon>Richelia</taxon>
    </lineage>
</organism>
<keyword evidence="3" id="KW-0210">Decarboxylase</keyword>
<protein>
    <recommendedName>
        <fullName evidence="13">S-adenosylmethionine decarboxylase</fullName>
    </recommendedName>
</protein>
<evidence type="ECO:0000256" key="3">
    <source>
        <dbReference type="ARBA" id="ARBA00022793"/>
    </source>
</evidence>
<dbReference type="RefSeq" id="WP_199317552.1">
    <property type="nucleotide sequence ID" value="NZ_CP021056.1"/>
</dbReference>
<dbReference type="GO" id="GO:0005829">
    <property type="term" value="C:cytosol"/>
    <property type="evidence" value="ECO:0007669"/>
    <property type="project" value="TreeGrafter"/>
</dbReference>